<dbReference type="AlphaFoldDB" id="A0A0G1L6B8"/>
<sequence length="117" mass="13254">MVKAPTRRLYIGSNHERDLWLILVDDKKILYRRHIKAGANTESLLTNIEAFLKSVKVRPQGLVLNQDNLSFSQGRVLMSLINTLAYVWQVPVAKGTVSRVGEGNQAERLVWQKQLAA</sequence>
<comment type="caution">
    <text evidence="1">The sequence shown here is derived from an EMBL/GenBank/DDBJ whole genome shotgun (WGS) entry which is preliminary data.</text>
</comment>
<reference evidence="1 2" key="1">
    <citation type="journal article" date="2015" name="Nature">
        <title>rRNA introns, odd ribosomes, and small enigmatic genomes across a large radiation of phyla.</title>
        <authorList>
            <person name="Brown C.T."/>
            <person name="Hug L.A."/>
            <person name="Thomas B.C."/>
            <person name="Sharon I."/>
            <person name="Castelle C.J."/>
            <person name="Singh A."/>
            <person name="Wilkins M.J."/>
            <person name="Williams K.H."/>
            <person name="Banfield J.F."/>
        </authorList>
    </citation>
    <scope>NUCLEOTIDE SEQUENCE [LARGE SCALE GENOMIC DNA]</scope>
</reference>
<name>A0A0G1L6B8_9BACT</name>
<evidence type="ECO:0000313" key="1">
    <source>
        <dbReference type="EMBL" id="KKT91511.1"/>
    </source>
</evidence>
<dbReference type="Proteomes" id="UP000033966">
    <property type="component" value="Unassembled WGS sequence"/>
</dbReference>
<dbReference type="EMBL" id="LCKF01000011">
    <property type="protein sequence ID" value="KKT91511.1"/>
    <property type="molecule type" value="Genomic_DNA"/>
</dbReference>
<proteinExistence type="predicted"/>
<protein>
    <submittedName>
        <fullName evidence="1">Uncharacterized protein</fullName>
    </submittedName>
</protein>
<feature type="non-terminal residue" evidence="1">
    <location>
        <position position="117"/>
    </location>
</feature>
<accession>A0A0G1L6B8</accession>
<evidence type="ECO:0000313" key="2">
    <source>
        <dbReference type="Proteomes" id="UP000033966"/>
    </source>
</evidence>
<organism evidence="1 2">
    <name type="scientific">Candidatus Jorgensenbacteria bacterium GW2011_GWA2_45_13</name>
    <dbReference type="NCBI Taxonomy" id="1618662"/>
    <lineage>
        <taxon>Bacteria</taxon>
        <taxon>Candidatus Joergenseniibacteriota</taxon>
    </lineage>
</organism>
<gene>
    <name evidence="1" type="ORF">UW92_C0011G0013</name>
</gene>